<sequence length="39" mass="4193">MDDLAKQIGAGLAMLQERKGDPLAPVPKVIMELTEELNG</sequence>
<dbReference type="GeneID" id="28962096"/>
<accession>A0A0J9VXR4</accession>
<reference evidence="1" key="2">
    <citation type="journal article" date="2010" name="Nature">
        <title>Comparative genomics reveals mobile pathogenicity chromosomes in Fusarium.</title>
        <authorList>
            <person name="Ma L.J."/>
            <person name="van der Does H.C."/>
            <person name="Borkovich K.A."/>
            <person name="Coleman J.J."/>
            <person name="Daboussi M.J."/>
            <person name="Di Pietro A."/>
            <person name="Dufresne M."/>
            <person name="Freitag M."/>
            <person name="Grabherr M."/>
            <person name="Henrissat B."/>
            <person name="Houterman P.M."/>
            <person name="Kang S."/>
            <person name="Shim W.B."/>
            <person name="Woloshuk C."/>
            <person name="Xie X."/>
            <person name="Xu J.R."/>
            <person name="Antoniw J."/>
            <person name="Baker S.E."/>
            <person name="Bluhm B.H."/>
            <person name="Breakspear A."/>
            <person name="Brown D.W."/>
            <person name="Butchko R.A."/>
            <person name="Chapman S."/>
            <person name="Coulson R."/>
            <person name="Coutinho P.M."/>
            <person name="Danchin E.G."/>
            <person name="Diener A."/>
            <person name="Gale L.R."/>
            <person name="Gardiner D.M."/>
            <person name="Goff S."/>
            <person name="Hammond-Kosack K.E."/>
            <person name="Hilburn K."/>
            <person name="Hua-Van A."/>
            <person name="Jonkers W."/>
            <person name="Kazan K."/>
            <person name="Kodira C.D."/>
            <person name="Koehrsen M."/>
            <person name="Kumar L."/>
            <person name="Lee Y.H."/>
            <person name="Li L."/>
            <person name="Manners J.M."/>
            <person name="Miranda-Saavedra D."/>
            <person name="Mukherjee M."/>
            <person name="Park G."/>
            <person name="Park J."/>
            <person name="Park S.Y."/>
            <person name="Proctor R.H."/>
            <person name="Regev A."/>
            <person name="Ruiz-Roldan M.C."/>
            <person name="Sain D."/>
            <person name="Sakthikumar S."/>
            <person name="Sykes S."/>
            <person name="Schwartz D.C."/>
            <person name="Turgeon B.G."/>
            <person name="Wapinski I."/>
            <person name="Yoder O."/>
            <person name="Young S."/>
            <person name="Zeng Q."/>
            <person name="Zhou S."/>
            <person name="Galagan J."/>
            <person name="Cuomo C.A."/>
            <person name="Kistler H.C."/>
            <person name="Rep M."/>
        </authorList>
    </citation>
    <scope>NUCLEOTIDE SEQUENCE [LARGE SCALE GENOMIC DNA]</scope>
    <source>
        <strain evidence="1">4287</strain>
    </source>
</reference>
<dbReference type="KEGG" id="fox:FOXG_21390"/>
<organism evidence="1 2">
    <name type="scientific">Fusarium oxysporum f. sp. lycopersici (strain 4287 / CBS 123668 / FGSC 9935 / NRRL 34936)</name>
    <name type="common">Fusarium vascular wilt of tomato</name>
    <dbReference type="NCBI Taxonomy" id="426428"/>
    <lineage>
        <taxon>Eukaryota</taxon>
        <taxon>Fungi</taxon>
        <taxon>Dikarya</taxon>
        <taxon>Ascomycota</taxon>
        <taxon>Pezizomycotina</taxon>
        <taxon>Sordariomycetes</taxon>
        <taxon>Hypocreomycetidae</taxon>
        <taxon>Hypocreales</taxon>
        <taxon>Nectriaceae</taxon>
        <taxon>Fusarium</taxon>
        <taxon>Fusarium oxysporum species complex</taxon>
    </lineage>
</organism>
<name>A0A0J9VXR4_FUSO4</name>
<dbReference type="RefSeq" id="XP_018253633.1">
    <property type="nucleotide sequence ID" value="XM_018401725.1"/>
</dbReference>
<dbReference type="EMBL" id="DS231716">
    <property type="protein sequence ID" value="KNB15588.1"/>
    <property type="molecule type" value="Genomic_DNA"/>
</dbReference>
<gene>
    <name evidence="1" type="ORF">FOXG_21390</name>
</gene>
<protein>
    <submittedName>
        <fullName evidence="1">Uncharacterized protein</fullName>
    </submittedName>
</protein>
<evidence type="ECO:0000313" key="2">
    <source>
        <dbReference type="Proteomes" id="UP000009097"/>
    </source>
</evidence>
<evidence type="ECO:0000313" key="1">
    <source>
        <dbReference type="EMBL" id="KNB15588.1"/>
    </source>
</evidence>
<proteinExistence type="predicted"/>
<dbReference type="Proteomes" id="UP000009097">
    <property type="component" value="Unassembled WGS sequence"/>
</dbReference>
<dbReference type="AlphaFoldDB" id="A0A0J9VXR4"/>
<reference evidence="1" key="1">
    <citation type="submission" date="2007-04" db="EMBL/GenBank/DDBJ databases">
        <authorList>
            <consortium name="The Broad Institute Genome Sequencing Platform"/>
            <person name="Birren B."/>
            <person name="Lander E."/>
            <person name="Galagan J."/>
            <person name="Nusbaum C."/>
            <person name="Devon K."/>
            <person name="Ma L.-J."/>
            <person name="Jaffe D."/>
            <person name="Butler J."/>
            <person name="Alvarez P."/>
            <person name="Gnerre S."/>
            <person name="Grabherr M."/>
            <person name="Kleber M."/>
            <person name="Mauceli E."/>
            <person name="Brockman W."/>
            <person name="MacCallum I.A."/>
            <person name="Young S."/>
            <person name="LaButti K."/>
            <person name="DeCaprio D."/>
            <person name="Crawford M."/>
            <person name="Koehrsen M."/>
            <person name="Engels R."/>
            <person name="Montgomery P."/>
            <person name="Pearson M."/>
            <person name="Howarth C."/>
            <person name="Larson L."/>
            <person name="White J."/>
            <person name="O'Leary S."/>
            <person name="Kodira C."/>
            <person name="Zeng Q."/>
            <person name="Yandava C."/>
            <person name="Alvarado L."/>
            <person name="Kistler C."/>
            <person name="Shim W.-B."/>
            <person name="Kang S."/>
            <person name="Woloshuk C."/>
        </authorList>
    </citation>
    <scope>NUCLEOTIDE SEQUENCE</scope>
    <source>
        <strain evidence="1">4287</strain>
    </source>
</reference>
<dbReference type="VEuPathDB" id="FungiDB:FOXG_21390"/>